<dbReference type="AlphaFoldDB" id="A0A1H0QKC8"/>
<dbReference type="STRING" id="443156.SAMN04489867_1638"/>
<dbReference type="InterPro" id="IPR036388">
    <property type="entry name" value="WH-like_DNA-bd_sf"/>
</dbReference>
<dbReference type="GO" id="GO:0003677">
    <property type="term" value="F:DNA binding"/>
    <property type="evidence" value="ECO:0007669"/>
    <property type="project" value="InterPro"/>
</dbReference>
<organism evidence="2 3">
    <name type="scientific">Pedococcus dokdonensis</name>
    <dbReference type="NCBI Taxonomy" id="443156"/>
    <lineage>
        <taxon>Bacteria</taxon>
        <taxon>Bacillati</taxon>
        <taxon>Actinomycetota</taxon>
        <taxon>Actinomycetes</taxon>
        <taxon>Micrococcales</taxon>
        <taxon>Intrasporangiaceae</taxon>
        <taxon>Pedococcus</taxon>
    </lineage>
</organism>
<dbReference type="Pfam" id="PF12728">
    <property type="entry name" value="HTH_17"/>
    <property type="match status" value="1"/>
</dbReference>
<accession>A0A1H0QKC8</accession>
<keyword evidence="3" id="KW-1185">Reference proteome</keyword>
<gene>
    <name evidence="2" type="ORF">SAMN04489867_1638</name>
</gene>
<evidence type="ECO:0000259" key="1">
    <source>
        <dbReference type="Pfam" id="PF12728"/>
    </source>
</evidence>
<dbReference type="SUPFAM" id="SSF46955">
    <property type="entry name" value="Putative DNA-binding domain"/>
    <property type="match status" value="1"/>
</dbReference>
<dbReference type="InterPro" id="IPR009061">
    <property type="entry name" value="DNA-bd_dom_put_sf"/>
</dbReference>
<evidence type="ECO:0000313" key="3">
    <source>
        <dbReference type="Proteomes" id="UP000199077"/>
    </source>
</evidence>
<name>A0A1H0QKC8_9MICO</name>
<sequence length="68" mass="7986">MDLKTMTPKPRPLWGTEEVADYLGVPVKTLYKWRLEKHGPPWLRVGKHLRYVEEDVVAWVEGRKQLAS</sequence>
<dbReference type="NCBIfam" id="TIGR01764">
    <property type="entry name" value="excise"/>
    <property type="match status" value="1"/>
</dbReference>
<dbReference type="InterPro" id="IPR041657">
    <property type="entry name" value="HTH_17"/>
</dbReference>
<dbReference type="InterPro" id="IPR010093">
    <property type="entry name" value="SinI_DNA-bd"/>
</dbReference>
<dbReference type="Gene3D" id="1.10.10.10">
    <property type="entry name" value="Winged helix-like DNA-binding domain superfamily/Winged helix DNA-binding domain"/>
    <property type="match status" value="1"/>
</dbReference>
<reference evidence="3" key="1">
    <citation type="submission" date="2016-10" db="EMBL/GenBank/DDBJ databases">
        <authorList>
            <person name="Varghese N."/>
            <person name="Submissions S."/>
        </authorList>
    </citation>
    <scope>NUCLEOTIDE SEQUENCE [LARGE SCALE GENOMIC DNA]</scope>
    <source>
        <strain evidence="3">DSM 22329</strain>
    </source>
</reference>
<proteinExistence type="predicted"/>
<dbReference type="Proteomes" id="UP000199077">
    <property type="component" value="Chromosome I"/>
</dbReference>
<dbReference type="RefSeq" id="WP_231961498.1">
    <property type="nucleotide sequence ID" value="NZ_LT629711.1"/>
</dbReference>
<evidence type="ECO:0000313" key="2">
    <source>
        <dbReference type="EMBL" id="SDP17752.1"/>
    </source>
</evidence>
<protein>
    <submittedName>
        <fullName evidence="2">DNA binding domain-containing protein, excisionase family</fullName>
    </submittedName>
</protein>
<feature type="domain" description="Helix-turn-helix" evidence="1">
    <location>
        <begin position="16"/>
        <end position="63"/>
    </location>
</feature>
<dbReference type="EMBL" id="LT629711">
    <property type="protein sequence ID" value="SDP17752.1"/>
    <property type="molecule type" value="Genomic_DNA"/>
</dbReference>